<keyword evidence="10 14" id="KW-0446">Lipid-binding</keyword>
<feature type="transmembrane region" description="Helical" evidence="14">
    <location>
        <begin position="21"/>
        <end position="45"/>
    </location>
</feature>
<evidence type="ECO:0000313" key="17">
    <source>
        <dbReference type="Proteomes" id="UP000003438"/>
    </source>
</evidence>
<dbReference type="Gene3D" id="1.20.20.10">
    <property type="entry name" value="F1F0 ATP synthase subunit C"/>
    <property type="match status" value="1"/>
</dbReference>
<dbReference type="HAMAP" id="MF_01396">
    <property type="entry name" value="ATP_synth_c_bact"/>
    <property type="match status" value="1"/>
</dbReference>
<feature type="site" description="Reversibly protonated during proton transport" evidence="14">
    <location>
        <position position="80"/>
    </location>
</feature>
<dbReference type="InterPro" id="IPR020537">
    <property type="entry name" value="ATP_synth_F0_csu_DDCD_BS"/>
</dbReference>
<feature type="domain" description="V-ATPase proteolipid subunit C-like" evidence="15">
    <location>
        <begin position="30"/>
        <end position="93"/>
    </location>
</feature>
<dbReference type="STRING" id="411471.SUBVAR_05396"/>
<proteinExistence type="inferred from homology"/>
<dbReference type="InterPro" id="IPR038662">
    <property type="entry name" value="ATP_synth_F0_csu_sf"/>
</dbReference>
<comment type="subcellular location">
    <subcellularLocation>
        <location evidence="14">Cell membrane</location>
        <topology evidence="14">Multi-pass membrane protein</topology>
    </subcellularLocation>
    <subcellularLocation>
        <location evidence="1">Membrane</location>
        <topology evidence="1">Multi-pass membrane protein</topology>
    </subcellularLocation>
</comment>
<keyword evidence="8 14" id="KW-1133">Transmembrane helix</keyword>
<evidence type="ECO:0000256" key="14">
    <source>
        <dbReference type="HAMAP-Rule" id="MF_01396"/>
    </source>
</evidence>
<gene>
    <name evidence="14 16" type="primary">atpE</name>
    <name evidence="16" type="ORF">SUBVAR_05396</name>
</gene>
<dbReference type="GO" id="GO:0016787">
    <property type="term" value="F:hydrolase activity"/>
    <property type="evidence" value="ECO:0007669"/>
    <property type="project" value="UniProtKB-KW"/>
</dbReference>
<dbReference type="InterPro" id="IPR000454">
    <property type="entry name" value="ATP_synth_F0_csu"/>
</dbReference>
<dbReference type="CDD" id="cd18121">
    <property type="entry name" value="ATP-synt_Fo_c"/>
    <property type="match status" value="1"/>
</dbReference>
<evidence type="ECO:0000256" key="8">
    <source>
        <dbReference type="ARBA" id="ARBA00022989"/>
    </source>
</evidence>
<dbReference type="InterPro" id="IPR005953">
    <property type="entry name" value="ATP_synth_csu_bac/chlpt"/>
</dbReference>
<dbReference type="Pfam" id="PF00137">
    <property type="entry name" value="ATP-synt_C"/>
    <property type="match status" value="1"/>
</dbReference>
<keyword evidence="6 14" id="KW-0812">Transmembrane</keyword>
<dbReference type="PRINTS" id="PR00124">
    <property type="entry name" value="ATPASEC"/>
</dbReference>
<comment type="caution">
    <text evidence="16">The sequence shown here is derived from an EMBL/GenBank/DDBJ whole genome shotgun (WGS) entry which is preliminary data.</text>
</comment>
<dbReference type="PROSITE" id="PS00605">
    <property type="entry name" value="ATPASE_C"/>
    <property type="match status" value="1"/>
</dbReference>
<dbReference type="InterPro" id="IPR002379">
    <property type="entry name" value="ATPase_proteolipid_c-like_dom"/>
</dbReference>
<dbReference type="GO" id="GO:0033177">
    <property type="term" value="C:proton-transporting two-sector ATPase complex, proton-transporting domain"/>
    <property type="evidence" value="ECO:0007669"/>
    <property type="project" value="InterPro"/>
</dbReference>
<evidence type="ECO:0000256" key="2">
    <source>
        <dbReference type="ARBA" id="ARBA00006704"/>
    </source>
</evidence>
<evidence type="ECO:0000259" key="15">
    <source>
        <dbReference type="Pfam" id="PF00137"/>
    </source>
</evidence>
<keyword evidence="3 14" id="KW-0813">Transport</keyword>
<keyword evidence="5 14" id="KW-0138">CF(0)</keyword>
<evidence type="ECO:0000256" key="9">
    <source>
        <dbReference type="ARBA" id="ARBA00023065"/>
    </source>
</evidence>
<dbReference type="AlphaFoldDB" id="D1PM38"/>
<organism evidence="16 17">
    <name type="scientific">Subdoligranulum variabile DSM 15176</name>
    <dbReference type="NCBI Taxonomy" id="411471"/>
    <lineage>
        <taxon>Bacteria</taxon>
        <taxon>Bacillati</taxon>
        <taxon>Bacillota</taxon>
        <taxon>Clostridia</taxon>
        <taxon>Eubacteriales</taxon>
        <taxon>Oscillospiraceae</taxon>
        <taxon>Subdoligranulum</taxon>
    </lineage>
</organism>
<accession>D1PM38</accession>
<dbReference type="SUPFAM" id="SSF81333">
    <property type="entry name" value="F1F0 ATP synthase subunit C"/>
    <property type="match status" value="1"/>
</dbReference>
<dbReference type="NCBIfam" id="TIGR01260">
    <property type="entry name" value="ATP_synt_c"/>
    <property type="match status" value="1"/>
</dbReference>
<dbReference type="PANTHER" id="PTHR10031:SF0">
    <property type="entry name" value="ATPASE PROTEIN 9"/>
    <property type="match status" value="1"/>
</dbReference>
<keyword evidence="16" id="KW-0378">Hydrolase</keyword>
<comment type="similarity">
    <text evidence="2 14">Belongs to the ATPase C chain family.</text>
</comment>
<protein>
    <recommendedName>
        <fullName evidence="14">ATP synthase subunit c</fullName>
    </recommendedName>
    <alternativeName>
        <fullName evidence="14">ATP synthase F(0) sector subunit c</fullName>
    </alternativeName>
    <alternativeName>
        <fullName evidence="14">F-type ATPase subunit c</fullName>
        <shortName evidence="14">F-ATPase subunit c</shortName>
    </alternativeName>
    <alternativeName>
        <fullName evidence="14">Lipid-binding protein</fullName>
    </alternativeName>
</protein>
<dbReference type="GO" id="GO:0005886">
    <property type="term" value="C:plasma membrane"/>
    <property type="evidence" value="ECO:0007669"/>
    <property type="project" value="UniProtKB-SubCell"/>
</dbReference>
<evidence type="ECO:0000256" key="5">
    <source>
        <dbReference type="ARBA" id="ARBA00022547"/>
    </source>
</evidence>
<evidence type="ECO:0000256" key="6">
    <source>
        <dbReference type="ARBA" id="ARBA00022692"/>
    </source>
</evidence>
<keyword evidence="7 14" id="KW-0375">Hydrogen ion transport</keyword>
<dbReference type="HOGENOM" id="CLU_148047_2_1_9"/>
<comment type="function">
    <text evidence="14">Key component of the F(0) channel; it plays a direct role in translocation across the membrane. A homomeric c-ring of between 10-14 subunits forms the central stalk rotor element with the F(1) delta and epsilon subunits.</text>
</comment>
<evidence type="ECO:0000256" key="1">
    <source>
        <dbReference type="ARBA" id="ARBA00004141"/>
    </source>
</evidence>
<evidence type="ECO:0000256" key="7">
    <source>
        <dbReference type="ARBA" id="ARBA00022781"/>
    </source>
</evidence>
<dbReference type="EMBL" id="ACBY02000023">
    <property type="protein sequence ID" value="EFB75623.1"/>
    <property type="molecule type" value="Genomic_DNA"/>
</dbReference>
<keyword evidence="11 14" id="KW-0472">Membrane</keyword>
<dbReference type="FunFam" id="1.20.20.10:FF:000004">
    <property type="entry name" value="ATP synthase subunit c"/>
    <property type="match status" value="1"/>
</dbReference>
<dbReference type="PANTHER" id="PTHR10031">
    <property type="entry name" value="ATP SYNTHASE LIPID-BINDING PROTEIN, MITOCHONDRIAL"/>
    <property type="match status" value="1"/>
</dbReference>
<comment type="function">
    <text evidence="13 14">F(1)F(0) ATP synthase produces ATP from ADP in the presence of a proton or sodium gradient. F-type ATPases consist of two structural domains, F(1) containing the extramembraneous catalytic core and F(0) containing the membrane proton channel, linked together by a central stalk and a peripheral stalk. During catalysis, ATP synthesis in the catalytic domain of F(1) is coupled via a rotary mechanism of the central stalk subunits to proton translocation.</text>
</comment>
<evidence type="ECO:0000256" key="11">
    <source>
        <dbReference type="ARBA" id="ARBA00023136"/>
    </source>
</evidence>
<dbReference type="GO" id="GO:0045259">
    <property type="term" value="C:proton-transporting ATP synthase complex"/>
    <property type="evidence" value="ECO:0007669"/>
    <property type="project" value="UniProtKB-KW"/>
</dbReference>
<evidence type="ECO:0000256" key="10">
    <source>
        <dbReference type="ARBA" id="ARBA00023121"/>
    </source>
</evidence>
<evidence type="ECO:0000256" key="13">
    <source>
        <dbReference type="ARBA" id="ARBA00025198"/>
    </source>
</evidence>
<dbReference type="GO" id="GO:0008289">
    <property type="term" value="F:lipid binding"/>
    <property type="evidence" value="ECO:0007669"/>
    <property type="project" value="UniProtKB-KW"/>
</dbReference>
<dbReference type="eggNOG" id="COG0636">
    <property type="taxonomic scope" value="Bacteria"/>
</dbReference>
<sequence>MPPAGRSLILYFIIGGTPMEAAIVKAACAIGAGIAIGFGAIGPAIGEGNAVGKALEGMSRQPEMTNVLRTNMILGCAITESTGIYSLVISLLLLFVF</sequence>
<evidence type="ECO:0000256" key="4">
    <source>
        <dbReference type="ARBA" id="ARBA00022475"/>
    </source>
</evidence>
<evidence type="ECO:0000256" key="12">
    <source>
        <dbReference type="ARBA" id="ARBA00023310"/>
    </source>
</evidence>
<keyword evidence="9 14" id="KW-0406">Ion transport</keyword>
<evidence type="ECO:0000313" key="16">
    <source>
        <dbReference type="EMBL" id="EFB75623.1"/>
    </source>
</evidence>
<feature type="transmembrane region" description="Helical" evidence="14">
    <location>
        <begin position="72"/>
        <end position="96"/>
    </location>
</feature>
<reference evidence="16" key="1">
    <citation type="submission" date="2009-12" db="EMBL/GenBank/DDBJ databases">
        <authorList>
            <person name="Weinstock G."/>
            <person name="Sodergren E."/>
            <person name="Clifton S."/>
            <person name="Fulton L."/>
            <person name="Fulton B."/>
            <person name="Courtney L."/>
            <person name="Fronick C."/>
            <person name="Harrison M."/>
            <person name="Strong C."/>
            <person name="Farmer C."/>
            <person name="Delahaunty K."/>
            <person name="Markovic C."/>
            <person name="Hall O."/>
            <person name="Minx P."/>
            <person name="Tomlinson C."/>
            <person name="Mitreva M."/>
            <person name="Nelson J."/>
            <person name="Hou S."/>
            <person name="Wollam A."/>
            <person name="Pepin K.H."/>
            <person name="Johnson M."/>
            <person name="Bhonagiri V."/>
            <person name="Nash W.E."/>
            <person name="Warren W."/>
            <person name="Chinwalla A."/>
            <person name="Mardis E.R."/>
            <person name="Wilson R.K."/>
        </authorList>
    </citation>
    <scope>NUCLEOTIDE SEQUENCE [LARGE SCALE GENOMIC DNA]</scope>
    <source>
        <strain evidence="16">DSM 15176</strain>
    </source>
</reference>
<keyword evidence="4 14" id="KW-1003">Cell membrane</keyword>
<name>D1PM38_9FIRM</name>
<dbReference type="GO" id="GO:0046933">
    <property type="term" value="F:proton-transporting ATP synthase activity, rotational mechanism"/>
    <property type="evidence" value="ECO:0007669"/>
    <property type="project" value="UniProtKB-UniRule"/>
</dbReference>
<evidence type="ECO:0000256" key="3">
    <source>
        <dbReference type="ARBA" id="ARBA00022448"/>
    </source>
</evidence>
<keyword evidence="12 14" id="KW-0066">ATP synthesis</keyword>
<keyword evidence="17" id="KW-1185">Reference proteome</keyword>
<dbReference type="Proteomes" id="UP000003438">
    <property type="component" value="Unassembled WGS sequence"/>
</dbReference>
<dbReference type="InterPro" id="IPR035921">
    <property type="entry name" value="F/V-ATP_Csub_sf"/>
</dbReference>